<dbReference type="SUPFAM" id="SSF117916">
    <property type="entry name" value="Fe-S cluster assembly (FSCA) domain-like"/>
    <property type="match status" value="1"/>
</dbReference>
<dbReference type="InterPro" id="IPR034904">
    <property type="entry name" value="FSCA_dom_sf"/>
</dbReference>
<keyword evidence="3" id="KW-1185">Reference proteome</keyword>
<organism evidence="2 3">
    <name type="scientific">Arcobacter arenosus</name>
    <dbReference type="NCBI Taxonomy" id="2576037"/>
    <lineage>
        <taxon>Bacteria</taxon>
        <taxon>Pseudomonadati</taxon>
        <taxon>Campylobacterota</taxon>
        <taxon>Epsilonproteobacteria</taxon>
        <taxon>Campylobacterales</taxon>
        <taxon>Arcobacteraceae</taxon>
        <taxon>Arcobacter</taxon>
    </lineage>
</organism>
<name>A0A5R8Y3U3_9BACT</name>
<reference evidence="2 3" key="1">
    <citation type="submission" date="2019-05" db="EMBL/GenBank/DDBJ databases">
        <title>Arcobacter sp. nov., isolated from sea sediment.</title>
        <authorList>
            <person name="Kim W."/>
        </authorList>
    </citation>
    <scope>NUCLEOTIDE SEQUENCE [LARGE SCALE GENOMIC DNA]</scope>
    <source>
        <strain evidence="2 3">CAU 1517</strain>
    </source>
</reference>
<evidence type="ECO:0000259" key="1">
    <source>
        <dbReference type="Pfam" id="PF01883"/>
    </source>
</evidence>
<feature type="domain" description="MIP18 family-like" evidence="1">
    <location>
        <begin position="10"/>
        <end position="86"/>
    </location>
</feature>
<evidence type="ECO:0000313" key="2">
    <source>
        <dbReference type="EMBL" id="TLP40450.1"/>
    </source>
</evidence>
<proteinExistence type="predicted"/>
<accession>A0A5R8Y3U3</accession>
<dbReference type="AlphaFoldDB" id="A0A5R8Y3U3"/>
<dbReference type="Gene3D" id="3.30.300.130">
    <property type="entry name" value="Fe-S cluster assembly (FSCA)"/>
    <property type="match status" value="1"/>
</dbReference>
<dbReference type="RefSeq" id="WP_138150741.1">
    <property type="nucleotide sequence ID" value="NZ_VANU01000001.1"/>
</dbReference>
<dbReference type="InterPro" id="IPR002744">
    <property type="entry name" value="MIP18-like"/>
</dbReference>
<dbReference type="InterPro" id="IPR052339">
    <property type="entry name" value="Fe-S_Maturation_MIP18"/>
</dbReference>
<evidence type="ECO:0000313" key="3">
    <source>
        <dbReference type="Proteomes" id="UP000308901"/>
    </source>
</evidence>
<sequence length="111" mass="12951">MKKEQKEILKQKIIQQLNTIEDLEVPISIYELGLIYDIFIESIDEKIEVTIHMTQINLRCNSNKSFLDLISSKVESIEEIDKCKVKLVFSPKWDLTMISPEGLKKLRQNAN</sequence>
<dbReference type="PANTHER" id="PTHR42831:SF1">
    <property type="entry name" value="FE-S PROTEIN MATURATION AUXILIARY FACTOR YITW"/>
    <property type="match status" value="1"/>
</dbReference>
<protein>
    <submittedName>
        <fullName evidence="2">DUF59 domain-containing protein</fullName>
    </submittedName>
</protein>
<dbReference type="EMBL" id="VANU01000001">
    <property type="protein sequence ID" value="TLP40450.1"/>
    <property type="molecule type" value="Genomic_DNA"/>
</dbReference>
<dbReference type="PANTHER" id="PTHR42831">
    <property type="entry name" value="FE-S PROTEIN MATURATION AUXILIARY FACTOR YITW"/>
    <property type="match status" value="1"/>
</dbReference>
<gene>
    <name evidence="2" type="ORF">FDK22_00100</name>
</gene>
<dbReference type="Proteomes" id="UP000308901">
    <property type="component" value="Unassembled WGS sequence"/>
</dbReference>
<dbReference type="Pfam" id="PF01883">
    <property type="entry name" value="FeS_assembly_P"/>
    <property type="match status" value="1"/>
</dbReference>
<comment type="caution">
    <text evidence="2">The sequence shown here is derived from an EMBL/GenBank/DDBJ whole genome shotgun (WGS) entry which is preliminary data.</text>
</comment>
<dbReference type="OrthoDB" id="3684942at2"/>